<evidence type="ECO:0000313" key="11">
    <source>
        <dbReference type="Proteomes" id="UP000030748"/>
    </source>
</evidence>
<keyword evidence="4 9" id="KW-0812">Transmembrane</keyword>
<dbReference type="Proteomes" id="UP000030748">
    <property type="component" value="Unassembled WGS sequence"/>
</dbReference>
<dbReference type="AlphaFoldDB" id="A0A022RE12"/>
<evidence type="ECO:0000256" key="9">
    <source>
        <dbReference type="SAM" id="Phobius"/>
    </source>
</evidence>
<accession>A0A022RE12</accession>
<keyword evidence="8 9" id="KW-0472">Membrane</keyword>
<evidence type="ECO:0000256" key="6">
    <source>
        <dbReference type="ARBA" id="ARBA00022989"/>
    </source>
</evidence>
<dbReference type="GO" id="GO:0006605">
    <property type="term" value="P:protein targeting"/>
    <property type="evidence" value="ECO:0007669"/>
    <property type="project" value="InterPro"/>
</dbReference>
<dbReference type="InterPro" id="IPR001901">
    <property type="entry name" value="Translocase_SecE/Sec61-g"/>
</dbReference>
<proteinExistence type="inferred from homology"/>
<keyword evidence="5" id="KW-0653">Protein transport</keyword>
<dbReference type="PANTHER" id="PTHR37247">
    <property type="entry name" value="TRANSMEMBRANE PROTEIN"/>
    <property type="match status" value="1"/>
</dbReference>
<dbReference type="OrthoDB" id="1913236at2759"/>
<dbReference type="STRING" id="4155.A0A022RE12"/>
<keyword evidence="3" id="KW-0813">Transport</keyword>
<keyword evidence="7" id="KW-0811">Translocation</keyword>
<organism evidence="10 11">
    <name type="scientific">Erythranthe guttata</name>
    <name type="common">Yellow monkey flower</name>
    <name type="synonym">Mimulus guttatus</name>
    <dbReference type="NCBI Taxonomy" id="4155"/>
    <lineage>
        <taxon>Eukaryota</taxon>
        <taxon>Viridiplantae</taxon>
        <taxon>Streptophyta</taxon>
        <taxon>Embryophyta</taxon>
        <taxon>Tracheophyta</taxon>
        <taxon>Spermatophyta</taxon>
        <taxon>Magnoliopsida</taxon>
        <taxon>eudicotyledons</taxon>
        <taxon>Gunneridae</taxon>
        <taxon>Pentapetalae</taxon>
        <taxon>asterids</taxon>
        <taxon>lamiids</taxon>
        <taxon>Lamiales</taxon>
        <taxon>Phrymaceae</taxon>
        <taxon>Erythranthe</taxon>
    </lineage>
</organism>
<feature type="transmembrane region" description="Helical" evidence="9">
    <location>
        <begin position="134"/>
        <end position="161"/>
    </location>
</feature>
<name>A0A022RE12_ERYGU</name>
<dbReference type="eggNOG" id="ENOG502S3BF">
    <property type="taxonomic scope" value="Eukaryota"/>
</dbReference>
<evidence type="ECO:0000256" key="3">
    <source>
        <dbReference type="ARBA" id="ARBA00022448"/>
    </source>
</evidence>
<dbReference type="EMBL" id="KI630491">
    <property type="protein sequence ID" value="EYU38289.1"/>
    <property type="molecule type" value="Genomic_DNA"/>
</dbReference>
<dbReference type="GO" id="GO:0016020">
    <property type="term" value="C:membrane"/>
    <property type="evidence" value="ECO:0007669"/>
    <property type="project" value="UniProtKB-SubCell"/>
</dbReference>
<comment type="similarity">
    <text evidence="2">Belongs to the SecE/SEC61-gamma family.</text>
</comment>
<keyword evidence="6 9" id="KW-1133">Transmembrane helix</keyword>
<evidence type="ECO:0000256" key="2">
    <source>
        <dbReference type="ARBA" id="ARBA00008274"/>
    </source>
</evidence>
<dbReference type="PANTHER" id="PTHR37247:SF1">
    <property type="entry name" value="TRANSMEMBRANE PROTEIN"/>
    <property type="match status" value="1"/>
</dbReference>
<evidence type="ECO:0000313" key="10">
    <source>
        <dbReference type="EMBL" id="EYU38289.1"/>
    </source>
</evidence>
<dbReference type="InterPro" id="IPR038379">
    <property type="entry name" value="SecE_sf"/>
</dbReference>
<keyword evidence="11" id="KW-1185">Reference proteome</keyword>
<gene>
    <name evidence="10" type="ORF">MIMGU_mgv1a015195mg</name>
</gene>
<evidence type="ECO:0000256" key="8">
    <source>
        <dbReference type="ARBA" id="ARBA00023136"/>
    </source>
</evidence>
<evidence type="ECO:0000256" key="1">
    <source>
        <dbReference type="ARBA" id="ARBA00004370"/>
    </source>
</evidence>
<dbReference type="Pfam" id="PF00584">
    <property type="entry name" value="SecE"/>
    <property type="match status" value="1"/>
</dbReference>
<evidence type="ECO:0000256" key="4">
    <source>
        <dbReference type="ARBA" id="ARBA00022692"/>
    </source>
</evidence>
<dbReference type="GO" id="GO:0006886">
    <property type="term" value="P:intracellular protein transport"/>
    <property type="evidence" value="ECO:0007669"/>
    <property type="project" value="InterPro"/>
</dbReference>
<dbReference type="PhylomeDB" id="A0A022RE12"/>
<evidence type="ECO:0000256" key="5">
    <source>
        <dbReference type="ARBA" id="ARBA00022927"/>
    </source>
</evidence>
<dbReference type="KEGG" id="egt:105957062"/>
<reference evidence="10 11" key="1">
    <citation type="journal article" date="2013" name="Proc. Natl. Acad. Sci. U.S.A.">
        <title>Fine-scale variation in meiotic recombination in Mimulus inferred from population shotgun sequencing.</title>
        <authorList>
            <person name="Hellsten U."/>
            <person name="Wright K.M."/>
            <person name="Jenkins J."/>
            <person name="Shu S."/>
            <person name="Yuan Y."/>
            <person name="Wessler S.R."/>
            <person name="Schmutz J."/>
            <person name="Willis J.H."/>
            <person name="Rokhsar D.S."/>
        </authorList>
    </citation>
    <scope>NUCLEOTIDE SEQUENCE [LARGE SCALE GENOMIC DNA]</scope>
    <source>
        <strain evidence="11">cv. DUN x IM62</strain>
    </source>
</reference>
<comment type="subcellular location">
    <subcellularLocation>
        <location evidence="1">Membrane</location>
    </subcellularLocation>
</comment>
<protein>
    <submittedName>
        <fullName evidence="10">Uncharacterized protein</fullName>
    </submittedName>
</protein>
<evidence type="ECO:0000256" key="7">
    <source>
        <dbReference type="ARBA" id="ARBA00023010"/>
    </source>
</evidence>
<sequence>MAAISGSILNFSGFKSSTASAVQFKPPFPIRNDDMYRFRKFHSGNALVSTRIPNSPTLYFRRRRCSRPTRVLSAGRNYQLNQNDDFWTEPFWLNPIREAFWNTRSLLLFLIEQPGQLKYIEWPSFQSTLKTATLTLVLVAMLIVALSSVDSALSFLLAFFLRRKA</sequence>
<dbReference type="Gene3D" id="1.20.5.1030">
    <property type="entry name" value="Preprotein translocase secy subunit"/>
    <property type="match status" value="1"/>
</dbReference>